<dbReference type="PANTHER" id="PTHR34501:SF1">
    <property type="entry name" value="OUTER MEMBRANE PORIN C"/>
    <property type="match status" value="1"/>
</dbReference>
<keyword evidence="10 12" id="KW-0472">Membrane</keyword>
<reference evidence="14 15" key="1">
    <citation type="submission" date="2019-07" db="EMBL/GenBank/DDBJ databases">
        <authorList>
            <person name="Brisse S."/>
            <person name="Rodrigues C."/>
            <person name="Thorpe H."/>
        </authorList>
    </citation>
    <scope>NUCLEOTIDE SEQUENCE [LARGE SCALE GENOMIC DNA]</scope>
    <source>
        <strain evidence="14">SB6408</strain>
    </source>
</reference>
<sequence length="372" mass="40816">MKVKVLSLLVPALLVAGAANAAEVYNKDGNKLDLYGKIDGLHYFSDDKNSDGDQTYMRLGIKGETQINDQLTGYGQWEYNVQANNTESSSDQSWTRLAFAGLKFGDAGSFDYGRNYGVVYDVTSWTDVLPEFGGDTYGSDNFLQSRANGVATYRNSDFFGLVDGLNFALQYQGKNGSVSGEGTSPTNNGRDALKQNGDGFGTSLTYDIWEGISAGFAYSNSKRTGDQNSQLALGQGDNAETYSGGLKYDANNIYLATQYTQTYNATRAGSLGFANKAQNFEVVAQYQFDFGLRPSVAYLQSKGKDLYINGTNRSYGDQDILKYVDVGATYYFNKNMSTYVDYKINLLDENNFTRNAGISTDDIVALGLVYQF</sequence>
<evidence type="ECO:0000256" key="2">
    <source>
        <dbReference type="ARBA" id="ARBA00007539"/>
    </source>
</evidence>
<feature type="chain" id="PRO_5022037248" evidence="13">
    <location>
        <begin position="22"/>
        <end position="372"/>
    </location>
</feature>
<keyword evidence="9 12" id="KW-0626">Porin</keyword>
<dbReference type="FunFam" id="2.40.160.10:FF:000002">
    <property type="entry name" value="Outer membrane porin F"/>
    <property type="match status" value="1"/>
</dbReference>
<dbReference type="GO" id="GO:0034220">
    <property type="term" value="P:monoatomic ion transmembrane transport"/>
    <property type="evidence" value="ECO:0007669"/>
    <property type="project" value="InterPro"/>
</dbReference>
<dbReference type="InterPro" id="IPR050298">
    <property type="entry name" value="Gram-neg_bact_OMP"/>
</dbReference>
<dbReference type="PANTHER" id="PTHR34501">
    <property type="entry name" value="PROTEIN YDDL-RELATED"/>
    <property type="match status" value="1"/>
</dbReference>
<evidence type="ECO:0000256" key="10">
    <source>
        <dbReference type="ARBA" id="ARBA00023136"/>
    </source>
</evidence>
<feature type="signal peptide" evidence="13">
    <location>
        <begin position="1"/>
        <end position="21"/>
    </location>
</feature>
<dbReference type="InterPro" id="IPR001702">
    <property type="entry name" value="Porin_Gram-ve"/>
</dbReference>
<dbReference type="PROSITE" id="PS00576">
    <property type="entry name" value="GRAM_NEG_PORIN"/>
    <property type="match status" value="1"/>
</dbReference>
<comment type="similarity">
    <text evidence="2 12">Belongs to the Gram-negative porin family.</text>
</comment>
<evidence type="ECO:0000313" key="14">
    <source>
        <dbReference type="EMBL" id="VUS39621.1"/>
    </source>
</evidence>
<comment type="subunit">
    <text evidence="3 12">Homotrimer.</text>
</comment>
<keyword evidence="8 12" id="KW-0406">Ion transport</keyword>
<evidence type="ECO:0000256" key="7">
    <source>
        <dbReference type="ARBA" id="ARBA00022729"/>
    </source>
</evidence>
<dbReference type="EMBL" id="CABGHF010000003">
    <property type="protein sequence ID" value="VUS39621.1"/>
    <property type="molecule type" value="Genomic_DNA"/>
</dbReference>
<evidence type="ECO:0000256" key="9">
    <source>
        <dbReference type="ARBA" id="ARBA00023114"/>
    </source>
</evidence>
<dbReference type="InterPro" id="IPR001897">
    <property type="entry name" value="Porin_gammaproteobac"/>
</dbReference>
<name>A0A564I4L3_9ENTR</name>
<dbReference type="AlphaFoldDB" id="A0A564I4L3"/>
<evidence type="ECO:0000256" key="1">
    <source>
        <dbReference type="ARBA" id="ARBA00004571"/>
    </source>
</evidence>
<protein>
    <submittedName>
        <fullName evidence="14">Outer membrane protein C</fullName>
    </submittedName>
</protein>
<evidence type="ECO:0000256" key="6">
    <source>
        <dbReference type="ARBA" id="ARBA00022692"/>
    </source>
</evidence>
<evidence type="ECO:0000256" key="11">
    <source>
        <dbReference type="ARBA" id="ARBA00023237"/>
    </source>
</evidence>
<evidence type="ECO:0000256" key="5">
    <source>
        <dbReference type="ARBA" id="ARBA00022452"/>
    </source>
</evidence>
<keyword evidence="5" id="KW-1134">Transmembrane beta strand</keyword>
<dbReference type="Proteomes" id="UP000318370">
    <property type="component" value="Unassembled WGS sequence"/>
</dbReference>
<evidence type="ECO:0000256" key="13">
    <source>
        <dbReference type="SAM" id="SignalP"/>
    </source>
</evidence>
<evidence type="ECO:0000256" key="12">
    <source>
        <dbReference type="RuleBase" id="RU000469"/>
    </source>
</evidence>
<organism evidence="14 15">
    <name type="scientific">Klebsiella spallanzanii</name>
    <dbReference type="NCBI Taxonomy" id="2587528"/>
    <lineage>
        <taxon>Bacteria</taxon>
        <taxon>Pseudomonadati</taxon>
        <taxon>Pseudomonadota</taxon>
        <taxon>Gammaproteobacteria</taxon>
        <taxon>Enterobacterales</taxon>
        <taxon>Enterobacteriaceae</taxon>
        <taxon>Klebsiella/Raoultella group</taxon>
        <taxon>Klebsiella</taxon>
    </lineage>
</organism>
<dbReference type="GO" id="GO:0015288">
    <property type="term" value="F:porin activity"/>
    <property type="evidence" value="ECO:0007669"/>
    <property type="project" value="UniProtKB-KW"/>
</dbReference>
<dbReference type="InterPro" id="IPR013793">
    <property type="entry name" value="Porin_Gram-ve_CS"/>
</dbReference>
<dbReference type="PRINTS" id="PR00182">
    <property type="entry name" value="ECOLNEIPORIN"/>
</dbReference>
<dbReference type="GO" id="GO:0046930">
    <property type="term" value="C:pore complex"/>
    <property type="evidence" value="ECO:0007669"/>
    <property type="project" value="UniProtKB-KW"/>
</dbReference>
<accession>A0A564I4L3</accession>
<evidence type="ECO:0000256" key="3">
    <source>
        <dbReference type="ARBA" id="ARBA00011233"/>
    </source>
</evidence>
<keyword evidence="7 13" id="KW-0732">Signal</keyword>
<dbReference type="NCBIfam" id="NF007841">
    <property type="entry name" value="PRK10554.1"/>
    <property type="match status" value="1"/>
</dbReference>
<comment type="subcellular location">
    <subcellularLocation>
        <location evidence="1 12">Cell outer membrane</location>
        <topology evidence="1 12">Multi-pass membrane protein</topology>
    </subcellularLocation>
</comment>
<dbReference type="InterPro" id="IPR023614">
    <property type="entry name" value="Porin_dom_sf"/>
</dbReference>
<proteinExistence type="inferred from homology"/>
<evidence type="ECO:0000313" key="15">
    <source>
        <dbReference type="Proteomes" id="UP000318370"/>
    </source>
</evidence>
<dbReference type="GO" id="GO:0009279">
    <property type="term" value="C:cell outer membrane"/>
    <property type="evidence" value="ECO:0007669"/>
    <property type="project" value="UniProtKB-SubCell"/>
</dbReference>
<keyword evidence="11 12" id="KW-0998">Cell outer membrane</keyword>
<dbReference type="Pfam" id="PF00267">
    <property type="entry name" value="Porin_1"/>
    <property type="match status" value="1"/>
</dbReference>
<evidence type="ECO:0000256" key="8">
    <source>
        <dbReference type="ARBA" id="ARBA00023065"/>
    </source>
</evidence>
<gene>
    <name evidence="14" type="primary">ompC_1</name>
    <name evidence="14" type="ORF">SB6408_03481</name>
</gene>
<dbReference type="SUPFAM" id="SSF56935">
    <property type="entry name" value="Porins"/>
    <property type="match status" value="1"/>
</dbReference>
<dbReference type="RefSeq" id="WP_142461984.1">
    <property type="nucleotide sequence ID" value="NZ_CABGHF010000003.1"/>
</dbReference>
<dbReference type="PRINTS" id="PR00183">
    <property type="entry name" value="ECOLIPORIN"/>
</dbReference>
<keyword evidence="6 12" id="KW-0812">Transmembrane</keyword>
<dbReference type="Gene3D" id="2.40.160.10">
    <property type="entry name" value="Porin"/>
    <property type="match status" value="1"/>
</dbReference>
<evidence type="ECO:0000256" key="4">
    <source>
        <dbReference type="ARBA" id="ARBA00022448"/>
    </source>
</evidence>
<keyword evidence="4 12" id="KW-0813">Transport</keyword>